<feature type="domain" description="DnaB/C C-terminal" evidence="3">
    <location>
        <begin position="323"/>
        <end position="386"/>
    </location>
</feature>
<evidence type="ECO:0000313" key="4">
    <source>
        <dbReference type="EMBL" id="OUP57895.1"/>
    </source>
</evidence>
<dbReference type="InterPro" id="IPR034829">
    <property type="entry name" value="DnaD-like_sf"/>
</dbReference>
<accession>A0A1Y4LMG7</accession>
<dbReference type="Pfam" id="PF07261">
    <property type="entry name" value="DnaB_2"/>
    <property type="match status" value="2"/>
</dbReference>
<protein>
    <recommendedName>
        <fullName evidence="3">DnaB/C C-terminal domain-containing protein</fullName>
    </recommendedName>
</protein>
<feature type="region of interest" description="Disordered" evidence="2">
    <location>
        <begin position="392"/>
        <end position="419"/>
    </location>
</feature>
<comment type="caution">
    <text evidence="4">The sequence shown here is derived from an EMBL/GenBank/DDBJ whole genome shotgun (WGS) entry which is preliminary data.</text>
</comment>
<evidence type="ECO:0000259" key="3">
    <source>
        <dbReference type="Pfam" id="PF07261"/>
    </source>
</evidence>
<dbReference type="Gene3D" id="1.10.10.630">
    <property type="entry name" value="DnaD domain-like"/>
    <property type="match status" value="2"/>
</dbReference>
<evidence type="ECO:0000313" key="5">
    <source>
        <dbReference type="Proteomes" id="UP000195326"/>
    </source>
</evidence>
<dbReference type="InterPro" id="IPR006343">
    <property type="entry name" value="DnaB/C_C"/>
</dbReference>
<dbReference type="Proteomes" id="UP000195326">
    <property type="component" value="Unassembled WGS sequence"/>
</dbReference>
<dbReference type="EMBL" id="NFKL01000011">
    <property type="protein sequence ID" value="OUP57895.1"/>
    <property type="molecule type" value="Genomic_DNA"/>
</dbReference>
<feature type="domain" description="DnaB/C C-terminal" evidence="3">
    <location>
        <begin position="230"/>
        <end position="302"/>
    </location>
</feature>
<reference evidence="5" key="1">
    <citation type="submission" date="2017-04" db="EMBL/GenBank/DDBJ databases">
        <title>Function of individual gut microbiota members based on whole genome sequencing of pure cultures obtained from chicken caecum.</title>
        <authorList>
            <person name="Medvecky M."/>
            <person name="Cejkova D."/>
            <person name="Polansky O."/>
            <person name="Karasova D."/>
            <person name="Kubasova T."/>
            <person name="Cizek A."/>
            <person name="Rychlik I."/>
        </authorList>
    </citation>
    <scope>NUCLEOTIDE SEQUENCE [LARGE SCALE GENOMIC DNA]</scope>
    <source>
        <strain evidence="5">An179</strain>
    </source>
</reference>
<proteinExistence type="inferred from homology"/>
<dbReference type="AlphaFoldDB" id="A0A1Y4LMG7"/>
<evidence type="ECO:0000256" key="2">
    <source>
        <dbReference type="SAM" id="MobiDB-lite"/>
    </source>
</evidence>
<comment type="similarity">
    <text evidence="1">Belongs to the DnaB/DnaD family.</text>
</comment>
<name>A0A1Y4LMG7_9FIRM</name>
<gene>
    <name evidence="4" type="ORF">B5F15_08810</name>
</gene>
<feature type="compositionally biased region" description="Low complexity" evidence="2">
    <location>
        <begin position="410"/>
        <end position="419"/>
    </location>
</feature>
<evidence type="ECO:0000256" key="1">
    <source>
        <dbReference type="ARBA" id="ARBA00093462"/>
    </source>
</evidence>
<sequence>MKLVLSISVFGCASGTHTNPDIIILYHVRDFTVKLRKFIGNFLDVLRPLDKESAFFQLCSRKVSHSETQYAQHWQYKQALVMRGLAPPLAHSDKTRYNNLVSDRPVEAAFFHFACLEVSMSLASLLMPEGEFRVIRCEIADKLIQCGDGDAALLYLYIIRHGNRFQETQAMRDLRLSKERFERAVFTLTNLAIAQSPTATEITPSPAPRYTASELRAARADDHRFRAVCDTAESILGRPLTDALQRTLYTVYNHIGLPAEVIIELLSYLGRDKGAIKGRDIEREACIWSDKGILTTADAQRYLSEVEAEKPLRDALFQTLGVVGRAPTAAERSLIALCLEKGFPPDTLQLAIQRMKRGIGQFSASYLRKMLSSWDQKGVHTVAEITALEPESIRKNQPTAPVTEPPFGNAAAPAAGSAQPAQLADWEKEWLEEVKRRRAAREEG</sequence>
<organism evidence="4 5">
    <name type="scientific">Butyricicoccus pullicaecorum</name>
    <dbReference type="NCBI Taxonomy" id="501571"/>
    <lineage>
        <taxon>Bacteria</taxon>
        <taxon>Bacillati</taxon>
        <taxon>Bacillota</taxon>
        <taxon>Clostridia</taxon>
        <taxon>Eubacteriales</taxon>
        <taxon>Butyricicoccaceae</taxon>
        <taxon>Butyricicoccus</taxon>
    </lineage>
</organism>
<dbReference type="STRING" id="501571.GCA_900143195_01850"/>